<dbReference type="RefSeq" id="WP_117166444.1">
    <property type="nucleotide sequence ID" value="NZ_JAFGZD010000018.1"/>
</dbReference>
<feature type="transmembrane region" description="Helical" evidence="1">
    <location>
        <begin position="84"/>
        <end position="104"/>
    </location>
</feature>
<dbReference type="Proteomes" id="UP001207294">
    <property type="component" value="Unassembled WGS sequence"/>
</dbReference>
<sequence length="107" mass="11627">MDLILDLLATVSRWSRSNLSDIALALVGCLLVLFGSDFKVWIEQRISSMTGALRIPLLALLCTIGSGLALIYATPWVVRGLSQFNNYSLAPVLLVVLVLIGVIADRK</sequence>
<dbReference type="Pfam" id="PF11872">
    <property type="entry name" value="DUF3392"/>
    <property type="match status" value="1"/>
</dbReference>
<evidence type="ECO:0000256" key="1">
    <source>
        <dbReference type="SAM" id="Phobius"/>
    </source>
</evidence>
<evidence type="ECO:0000313" key="3">
    <source>
        <dbReference type="Proteomes" id="UP001207294"/>
    </source>
</evidence>
<keyword evidence="1" id="KW-1133">Transmembrane helix</keyword>
<gene>
    <name evidence="2" type="ORF">OH718_16890</name>
</gene>
<keyword evidence="1" id="KW-0812">Transmembrane</keyword>
<feature type="transmembrane region" description="Helical" evidence="1">
    <location>
        <begin position="54"/>
        <end position="78"/>
    </location>
</feature>
<keyword evidence="3" id="KW-1185">Reference proteome</keyword>
<reference evidence="2 3" key="1">
    <citation type="submission" date="2022-10" db="EMBL/GenBank/DDBJ databases">
        <title>Characterization of Pseudomonas capsici strains from pepper and tomato in Georgia.</title>
        <authorList>
            <person name="Zhao M."/>
            <person name="Dutta B."/>
        </authorList>
    </citation>
    <scope>NUCLEOTIDE SEQUENCE [LARGE SCALE GENOMIC DNA]</scope>
    <source>
        <strain evidence="2 3">Pc20-5</strain>
    </source>
</reference>
<keyword evidence="1" id="KW-0472">Membrane</keyword>
<comment type="caution">
    <text evidence="2">The sequence shown here is derived from an EMBL/GenBank/DDBJ whole genome shotgun (WGS) entry which is preliminary data.</text>
</comment>
<accession>A0ABT3BZZ4</accession>
<organism evidence="2 3">
    <name type="scientific">Pseudomonas capsici</name>
    <dbReference type="NCBI Taxonomy" id="2810614"/>
    <lineage>
        <taxon>Bacteria</taxon>
        <taxon>Pseudomonadati</taxon>
        <taxon>Pseudomonadota</taxon>
        <taxon>Gammaproteobacteria</taxon>
        <taxon>Pseudomonadales</taxon>
        <taxon>Pseudomonadaceae</taxon>
        <taxon>Pseudomonas</taxon>
    </lineage>
</organism>
<dbReference type="EMBL" id="JAOXML010000014">
    <property type="protein sequence ID" value="MCV4378276.1"/>
    <property type="molecule type" value="Genomic_DNA"/>
</dbReference>
<name>A0ABT3BZZ4_9PSED</name>
<feature type="transmembrane region" description="Helical" evidence="1">
    <location>
        <begin position="22"/>
        <end position="42"/>
    </location>
</feature>
<evidence type="ECO:0000313" key="2">
    <source>
        <dbReference type="EMBL" id="MCV4378276.1"/>
    </source>
</evidence>
<dbReference type="InterPro" id="IPR021813">
    <property type="entry name" value="DUF3392"/>
</dbReference>
<proteinExistence type="predicted"/>
<dbReference type="GeneID" id="93563303"/>
<protein>
    <submittedName>
        <fullName evidence="2">DUF3392 domain-containing protein</fullName>
    </submittedName>
</protein>